<dbReference type="EnsemblMetazoa" id="AATE007225-RA">
    <property type="protein sequence ID" value="AATE007225-PA.1"/>
    <property type="gene ID" value="AATE007225"/>
</dbReference>
<evidence type="ECO:0000256" key="1">
    <source>
        <dbReference type="SAM" id="MobiDB-lite"/>
    </source>
</evidence>
<reference evidence="2" key="1">
    <citation type="submission" date="2022-08" db="UniProtKB">
        <authorList>
            <consortium name="EnsemblMetazoa"/>
        </authorList>
    </citation>
    <scope>IDENTIFICATION</scope>
    <source>
        <strain evidence="2">EBRO</strain>
    </source>
</reference>
<proteinExistence type="predicted"/>
<dbReference type="VEuPathDB" id="VectorBase:AATE007225"/>
<feature type="region of interest" description="Disordered" evidence="1">
    <location>
        <begin position="123"/>
        <end position="161"/>
    </location>
</feature>
<name>A0A182IX81_ANOAO</name>
<evidence type="ECO:0000313" key="2">
    <source>
        <dbReference type="EnsemblMetazoa" id="AATE007225-PA.1"/>
    </source>
</evidence>
<feature type="compositionally biased region" description="Basic and acidic residues" evidence="1">
    <location>
        <begin position="125"/>
        <end position="146"/>
    </location>
</feature>
<accession>A0A182IX81</accession>
<sequence length="161" mass="18085">MKKIIYLILPTETRDRWMGREWIVPRVAINRTAVNASEAKRARRKLDSAGLGAAPLALLLDGLRRLSSEMSFGAVSSHSVAQRVHRLIGEFERCKPLTVTDRQEGWRQVLRLLLVLRTVGGLGPGERDPQSDAGRAKDLQEVERQTGNRPPNNKAHDINYV</sequence>
<dbReference type="AlphaFoldDB" id="A0A182IX81"/>
<organism evidence="2">
    <name type="scientific">Anopheles atroparvus</name>
    <name type="common">European mosquito</name>
    <dbReference type="NCBI Taxonomy" id="41427"/>
    <lineage>
        <taxon>Eukaryota</taxon>
        <taxon>Metazoa</taxon>
        <taxon>Ecdysozoa</taxon>
        <taxon>Arthropoda</taxon>
        <taxon>Hexapoda</taxon>
        <taxon>Insecta</taxon>
        <taxon>Pterygota</taxon>
        <taxon>Neoptera</taxon>
        <taxon>Endopterygota</taxon>
        <taxon>Diptera</taxon>
        <taxon>Nematocera</taxon>
        <taxon>Culicoidea</taxon>
        <taxon>Culicidae</taxon>
        <taxon>Anophelinae</taxon>
        <taxon>Anopheles</taxon>
    </lineage>
</organism>
<protein>
    <submittedName>
        <fullName evidence="2">Uncharacterized protein</fullName>
    </submittedName>
</protein>